<keyword evidence="11" id="KW-1185">Reference proteome</keyword>
<evidence type="ECO:0000313" key="12">
    <source>
        <dbReference type="WBParaSite" id="scaffold3158_cov165.g6100"/>
    </source>
</evidence>
<name>A0A915M5S3_MELJA</name>
<organism evidence="11 12">
    <name type="scientific">Meloidogyne javanica</name>
    <name type="common">Root-knot nematode worm</name>
    <dbReference type="NCBI Taxonomy" id="6303"/>
    <lineage>
        <taxon>Eukaryota</taxon>
        <taxon>Metazoa</taxon>
        <taxon>Ecdysozoa</taxon>
        <taxon>Nematoda</taxon>
        <taxon>Chromadorea</taxon>
        <taxon>Rhabditida</taxon>
        <taxon>Tylenchina</taxon>
        <taxon>Tylenchomorpha</taxon>
        <taxon>Tylenchoidea</taxon>
        <taxon>Meloidogynidae</taxon>
        <taxon>Meloidogyninae</taxon>
        <taxon>Meloidogyne</taxon>
        <taxon>Meloidogyne incognita group</taxon>
    </lineage>
</organism>
<evidence type="ECO:0000256" key="5">
    <source>
        <dbReference type="ARBA" id="ARBA00022989"/>
    </source>
</evidence>
<keyword evidence="4 9" id="KW-0812">Transmembrane</keyword>
<feature type="transmembrane region" description="Helical" evidence="9">
    <location>
        <begin position="312"/>
        <end position="339"/>
    </location>
</feature>
<evidence type="ECO:0000256" key="8">
    <source>
        <dbReference type="SAM" id="Coils"/>
    </source>
</evidence>
<dbReference type="PANTHER" id="PTHR10796:SF193">
    <property type="entry name" value="SSD DOMAIN-CONTAINING PROTEIN"/>
    <property type="match status" value="1"/>
</dbReference>
<feature type="coiled-coil region" evidence="8">
    <location>
        <begin position="1052"/>
        <end position="1147"/>
    </location>
</feature>
<dbReference type="WBParaSite" id="scaffold3158_cov165.g6100">
    <property type="protein sequence ID" value="scaffold3158_cov165.g6100"/>
    <property type="gene ID" value="scaffold3158_cov165.g6100"/>
</dbReference>
<feature type="transmembrane region" description="Helical" evidence="9">
    <location>
        <begin position="735"/>
        <end position="760"/>
    </location>
</feature>
<dbReference type="Gene3D" id="3.10.20.90">
    <property type="entry name" value="Phosphatidylinositol 3-kinase Catalytic Subunit, Chain A, domain 1"/>
    <property type="match status" value="1"/>
</dbReference>
<evidence type="ECO:0000256" key="2">
    <source>
        <dbReference type="ARBA" id="ARBA00005585"/>
    </source>
</evidence>
<protein>
    <submittedName>
        <fullName evidence="12">SSD domain-containing protein</fullName>
    </submittedName>
</protein>
<evidence type="ECO:0000256" key="6">
    <source>
        <dbReference type="ARBA" id="ARBA00023136"/>
    </source>
</evidence>
<feature type="transmembrane region" description="Helical" evidence="9">
    <location>
        <begin position="708"/>
        <end position="728"/>
    </location>
</feature>
<dbReference type="SUPFAM" id="SSF54236">
    <property type="entry name" value="Ubiquitin-like"/>
    <property type="match status" value="1"/>
</dbReference>
<keyword evidence="5 9" id="KW-1133">Transmembrane helix</keyword>
<dbReference type="GO" id="GO:0030659">
    <property type="term" value="C:cytoplasmic vesicle membrane"/>
    <property type="evidence" value="ECO:0007669"/>
    <property type="project" value="TreeGrafter"/>
</dbReference>
<feature type="transmembrane region" description="Helical" evidence="9">
    <location>
        <begin position="684"/>
        <end position="702"/>
    </location>
</feature>
<feature type="transmembrane region" description="Helical" evidence="9">
    <location>
        <begin position="345"/>
        <end position="368"/>
    </location>
</feature>
<evidence type="ECO:0000256" key="7">
    <source>
        <dbReference type="ARBA" id="ARBA00023180"/>
    </source>
</evidence>
<dbReference type="GO" id="GO:0005886">
    <property type="term" value="C:plasma membrane"/>
    <property type="evidence" value="ECO:0007669"/>
    <property type="project" value="UniProtKB-SubCell"/>
</dbReference>
<feature type="domain" description="SSD" evidence="10">
    <location>
        <begin position="276"/>
        <end position="442"/>
    </location>
</feature>
<dbReference type="AlphaFoldDB" id="A0A915M5S3"/>
<evidence type="ECO:0000256" key="4">
    <source>
        <dbReference type="ARBA" id="ARBA00022692"/>
    </source>
</evidence>
<feature type="transmembrane region" description="Helical" evidence="9">
    <location>
        <begin position="419"/>
        <end position="442"/>
    </location>
</feature>
<evidence type="ECO:0000256" key="3">
    <source>
        <dbReference type="ARBA" id="ARBA00022475"/>
    </source>
</evidence>
<reference evidence="12" key="1">
    <citation type="submission" date="2022-11" db="UniProtKB">
        <authorList>
            <consortium name="WormBaseParasite"/>
        </authorList>
    </citation>
    <scope>IDENTIFICATION</scope>
</reference>
<keyword evidence="3" id="KW-1003">Cell membrane</keyword>
<dbReference type="InterPro" id="IPR003392">
    <property type="entry name" value="PTHD_SSD"/>
</dbReference>
<feature type="transmembrane region" description="Helical" evidence="9">
    <location>
        <begin position="270"/>
        <end position="292"/>
    </location>
</feature>
<dbReference type="InterPro" id="IPR051697">
    <property type="entry name" value="Patched_domain-protein"/>
</dbReference>
<dbReference type="GO" id="GO:0018996">
    <property type="term" value="P:molting cycle, collagen and cuticulin-based cuticle"/>
    <property type="evidence" value="ECO:0007669"/>
    <property type="project" value="TreeGrafter"/>
</dbReference>
<dbReference type="SUPFAM" id="SSF82866">
    <property type="entry name" value="Multidrug efflux transporter AcrB transmembrane domain"/>
    <property type="match status" value="2"/>
</dbReference>
<dbReference type="Gene3D" id="1.20.1640.10">
    <property type="entry name" value="Multidrug efflux transporter AcrB transmembrane domain"/>
    <property type="match status" value="2"/>
</dbReference>
<feature type="transmembrane region" description="Helical" evidence="9">
    <location>
        <begin position="780"/>
        <end position="799"/>
    </location>
</feature>
<keyword evidence="7" id="KW-0325">Glycoprotein</keyword>
<dbReference type="PANTHER" id="PTHR10796">
    <property type="entry name" value="PATCHED-RELATED"/>
    <property type="match status" value="1"/>
</dbReference>
<dbReference type="InterPro" id="IPR000731">
    <property type="entry name" value="SSD"/>
</dbReference>
<comment type="similarity">
    <text evidence="2">Belongs to the patched family.</text>
</comment>
<proteinExistence type="inferred from homology"/>
<evidence type="ECO:0000313" key="11">
    <source>
        <dbReference type="Proteomes" id="UP000887561"/>
    </source>
</evidence>
<dbReference type="Proteomes" id="UP000887561">
    <property type="component" value="Unplaced"/>
</dbReference>
<keyword evidence="8" id="KW-0175">Coiled coil</keyword>
<dbReference type="Pfam" id="PF02460">
    <property type="entry name" value="Patched"/>
    <property type="match status" value="1"/>
</dbReference>
<keyword evidence="6 9" id="KW-0472">Membrane</keyword>
<dbReference type="InterPro" id="IPR029071">
    <property type="entry name" value="Ubiquitin-like_domsf"/>
</dbReference>
<accession>A0A915M5S3</accession>
<dbReference type="PROSITE" id="PS50156">
    <property type="entry name" value="SSD"/>
    <property type="match status" value="1"/>
</dbReference>
<sequence length="1148" mass="130691">MVLLKSCFSLEPLFCRFFYFFGTFVYRYRWPMVIIPPLLSACFSVGFIWVFDLRVDDPAYVFTPRDARWKRELGTFSRLWPLDENKFIAGKSFETKRFVNILCKAKDGGNVLQPEILDEIDLLNRFISENITVPTTDGRFQLSYQDLCLGYDWKCSANEHIEMFRQMTQVGRVIELTYPKGGNKDTPAYLGTAIGDIKINKTDGTVQAAKIIQMFFFLKQEPANVRKYSTDFEYAVERFLLHGFESPLIDISFAHYQSIEDGLDENARRFFPNFVTSVIALTIFCIACAFTFRVHNENKSKISIDWIRSKPLVACAGLLTTLFALISSFGLLLLLGIPYNVINTIIPFLIIAVGVDDMFVLNACWSATNSRAKTLTVSERTAQMMRDGGVAVSITNITDILAFLVGCVTELPGIELFCIYAFLSVLFCYIYQLTFFTGFMAIMGEAEEQQRHCIFLYKIRDDYNENLNGNFNNKQKIEKLEDVKENGNNSVALSSNEGKMREGLEPSHLVTSDHYVGKYFENMKIFWKMGAQLHVALLNPPNFTDPLQREQLMRTVEAFENTPYTMGREGTVFFFLEFLNYLEQLNAEAENTERIWNHKLRSWLKFTGASNQWESDIVFNRSNNEISAFRFQIAMKNIVEPNQHKLSTKLLREIADSQQPFNLEIYHEMFPFADQYLIILPSTLRNVFISLLCMTAVALLLIPSLPSAILIILSIISIATGVFGYMTFWGVNLDAVSMISIIMSIGFAVDLSAHIVYAFVSAQGKESKERVICALGHIGWPIFQGAASTITGISVLYTVDAYIILTFFKTIWLTMVLGMVHGLIFIPVLLSILPIGFFQLPQQQQIESQTTTGGSIQSVSGVNENTTCAQIVYVLAHARQQKGRFTLIARLNGSDVQEHRFTPDERPYEFIMECNEQGVQPEFELLKLDIEKGDDGGQSNLESCTPNMLSTNSSTTSVDAMLSNNADHCQSRPDPPDYNVLMAGRCNSLRWNNMNTKRSYTPLTFLNIPNFCLHDLYTHKFTWNDLEALIDIQERTLAAQKTELVRVELTLLDSKERELIQLRKQHNNLQSVLESLRNAEWPKCVETESAEAERLNTTIAAMRTAVAEKNRELVEALNLQQTLERQLASEQSRAAKVEERHSVLEHED</sequence>
<dbReference type="GO" id="GO:0006897">
    <property type="term" value="P:endocytosis"/>
    <property type="evidence" value="ECO:0007669"/>
    <property type="project" value="TreeGrafter"/>
</dbReference>
<feature type="transmembrane region" description="Helical" evidence="9">
    <location>
        <begin position="811"/>
        <end position="838"/>
    </location>
</feature>
<comment type="subcellular location">
    <subcellularLocation>
        <location evidence="1">Cell membrane</location>
        <topology evidence="1">Multi-pass membrane protein</topology>
    </subcellularLocation>
</comment>
<evidence type="ECO:0000259" key="10">
    <source>
        <dbReference type="PROSITE" id="PS50156"/>
    </source>
</evidence>
<feature type="transmembrane region" description="Helical" evidence="9">
    <location>
        <begin position="389"/>
        <end position="413"/>
    </location>
</feature>
<evidence type="ECO:0000256" key="1">
    <source>
        <dbReference type="ARBA" id="ARBA00004651"/>
    </source>
</evidence>
<evidence type="ECO:0000256" key="9">
    <source>
        <dbReference type="SAM" id="Phobius"/>
    </source>
</evidence>
<dbReference type="FunFam" id="1.20.1640.10:FF:000013">
    <property type="entry name" value="PaTched Related family"/>
    <property type="match status" value="1"/>
</dbReference>